<evidence type="ECO:0000313" key="3">
    <source>
        <dbReference type="EMBL" id="SFK75979.1"/>
    </source>
</evidence>
<dbReference type="InterPro" id="IPR050267">
    <property type="entry name" value="Anti-sigma-factor_SerPK"/>
</dbReference>
<protein>
    <submittedName>
        <fullName evidence="3">Histidine kinase-like ATPase domain-containing protein</fullName>
    </submittedName>
</protein>
<evidence type="ECO:0000256" key="1">
    <source>
        <dbReference type="ARBA" id="ARBA00022527"/>
    </source>
</evidence>
<dbReference type="EMBL" id="FOSG01000008">
    <property type="protein sequence ID" value="SFK75979.1"/>
    <property type="molecule type" value="Genomic_DNA"/>
</dbReference>
<keyword evidence="3" id="KW-0418">Kinase</keyword>
<keyword evidence="3" id="KW-0808">Transferase</keyword>
<evidence type="ECO:0000259" key="2">
    <source>
        <dbReference type="Pfam" id="PF13581"/>
    </source>
</evidence>
<proteinExistence type="predicted"/>
<dbReference type="SUPFAM" id="SSF55874">
    <property type="entry name" value="ATPase domain of HSP90 chaperone/DNA topoisomerase II/histidine kinase"/>
    <property type="match status" value="1"/>
</dbReference>
<accession>A0A1I4C6R1</accession>
<sequence length="153" mass="16273">MTDPTPATVLVNALQRARTYELRAPNIPETVKVARDMVAGLLDASGHSALAETARLLVSEVVSNVHLHTKVPLLTLEAAVGRDRVRVSVRDEDITGAPSSPGAGVPSEAEHGRGLLLVRELAAAWGTVWHGGLQPSGKSVWFELRGTRTGRTT</sequence>
<dbReference type="InterPro" id="IPR003594">
    <property type="entry name" value="HATPase_dom"/>
</dbReference>
<reference evidence="4" key="1">
    <citation type="submission" date="2016-10" db="EMBL/GenBank/DDBJ databases">
        <authorList>
            <person name="Varghese N."/>
            <person name="Submissions S."/>
        </authorList>
    </citation>
    <scope>NUCLEOTIDE SEQUENCE [LARGE SCALE GENOMIC DNA]</scope>
    <source>
        <strain evidence="4">PL19</strain>
    </source>
</reference>
<dbReference type="GO" id="GO:0004674">
    <property type="term" value="F:protein serine/threonine kinase activity"/>
    <property type="evidence" value="ECO:0007669"/>
    <property type="project" value="UniProtKB-KW"/>
</dbReference>
<dbReference type="PANTHER" id="PTHR35526:SF3">
    <property type="entry name" value="ANTI-SIGMA-F FACTOR RSBW"/>
    <property type="match status" value="1"/>
</dbReference>
<dbReference type="RefSeq" id="WP_093849973.1">
    <property type="nucleotide sequence ID" value="NZ_FOSG01000008.1"/>
</dbReference>
<dbReference type="OrthoDB" id="4298621at2"/>
<dbReference type="Proteomes" id="UP000198928">
    <property type="component" value="Unassembled WGS sequence"/>
</dbReference>
<dbReference type="CDD" id="cd16936">
    <property type="entry name" value="HATPase_RsbW-like"/>
    <property type="match status" value="1"/>
</dbReference>
<name>A0A1I4C6R1_9ACTN</name>
<dbReference type="Gene3D" id="3.30.565.10">
    <property type="entry name" value="Histidine kinase-like ATPase, C-terminal domain"/>
    <property type="match status" value="1"/>
</dbReference>
<keyword evidence="4" id="KW-1185">Reference proteome</keyword>
<feature type="domain" description="Histidine kinase/HSP90-like ATPase" evidence="2">
    <location>
        <begin position="27"/>
        <end position="123"/>
    </location>
</feature>
<dbReference type="InterPro" id="IPR036890">
    <property type="entry name" value="HATPase_C_sf"/>
</dbReference>
<gene>
    <name evidence="3" type="ORF">SAMN05192584_108255</name>
</gene>
<organism evidence="3 4">
    <name type="scientific">Streptomyces pini</name>
    <dbReference type="NCBI Taxonomy" id="1520580"/>
    <lineage>
        <taxon>Bacteria</taxon>
        <taxon>Bacillati</taxon>
        <taxon>Actinomycetota</taxon>
        <taxon>Actinomycetes</taxon>
        <taxon>Kitasatosporales</taxon>
        <taxon>Streptomycetaceae</taxon>
        <taxon>Streptomyces</taxon>
    </lineage>
</organism>
<keyword evidence="1" id="KW-0723">Serine/threonine-protein kinase</keyword>
<dbReference type="Pfam" id="PF13581">
    <property type="entry name" value="HATPase_c_2"/>
    <property type="match status" value="1"/>
</dbReference>
<evidence type="ECO:0000313" key="4">
    <source>
        <dbReference type="Proteomes" id="UP000198928"/>
    </source>
</evidence>
<dbReference type="AlphaFoldDB" id="A0A1I4C6R1"/>
<dbReference type="PANTHER" id="PTHR35526">
    <property type="entry name" value="ANTI-SIGMA-F FACTOR RSBW-RELATED"/>
    <property type="match status" value="1"/>
</dbReference>